<evidence type="ECO:0000313" key="1">
    <source>
        <dbReference type="EMBL" id="KAJ7732311.1"/>
    </source>
</evidence>
<proteinExistence type="predicted"/>
<accession>A0AAD7MTS2</accession>
<comment type="caution">
    <text evidence="1">The sequence shown here is derived from an EMBL/GenBank/DDBJ whole genome shotgun (WGS) entry which is preliminary data.</text>
</comment>
<name>A0AAD7MTS2_9AGAR</name>
<dbReference type="Proteomes" id="UP001215598">
    <property type="component" value="Unassembled WGS sequence"/>
</dbReference>
<organism evidence="1 2">
    <name type="scientific">Mycena metata</name>
    <dbReference type="NCBI Taxonomy" id="1033252"/>
    <lineage>
        <taxon>Eukaryota</taxon>
        <taxon>Fungi</taxon>
        <taxon>Dikarya</taxon>
        <taxon>Basidiomycota</taxon>
        <taxon>Agaricomycotina</taxon>
        <taxon>Agaricomycetes</taxon>
        <taxon>Agaricomycetidae</taxon>
        <taxon>Agaricales</taxon>
        <taxon>Marasmiineae</taxon>
        <taxon>Mycenaceae</taxon>
        <taxon>Mycena</taxon>
    </lineage>
</organism>
<dbReference type="EMBL" id="JARKIB010000146">
    <property type="protein sequence ID" value="KAJ7732311.1"/>
    <property type="molecule type" value="Genomic_DNA"/>
</dbReference>
<reference evidence="1" key="1">
    <citation type="submission" date="2023-03" db="EMBL/GenBank/DDBJ databases">
        <title>Massive genome expansion in bonnet fungi (Mycena s.s.) driven by repeated elements and novel gene families across ecological guilds.</title>
        <authorList>
            <consortium name="Lawrence Berkeley National Laboratory"/>
            <person name="Harder C.B."/>
            <person name="Miyauchi S."/>
            <person name="Viragh M."/>
            <person name="Kuo A."/>
            <person name="Thoen E."/>
            <person name="Andreopoulos B."/>
            <person name="Lu D."/>
            <person name="Skrede I."/>
            <person name="Drula E."/>
            <person name="Henrissat B."/>
            <person name="Morin E."/>
            <person name="Kohler A."/>
            <person name="Barry K."/>
            <person name="LaButti K."/>
            <person name="Morin E."/>
            <person name="Salamov A."/>
            <person name="Lipzen A."/>
            <person name="Mereny Z."/>
            <person name="Hegedus B."/>
            <person name="Baldrian P."/>
            <person name="Stursova M."/>
            <person name="Weitz H."/>
            <person name="Taylor A."/>
            <person name="Grigoriev I.V."/>
            <person name="Nagy L.G."/>
            <person name="Martin F."/>
            <person name="Kauserud H."/>
        </authorList>
    </citation>
    <scope>NUCLEOTIDE SEQUENCE</scope>
    <source>
        <strain evidence="1">CBHHK182m</strain>
    </source>
</reference>
<sequence length="242" mass="27708">MKAMGQRRPGGEMSRFICLFATPTSSKCMGPPENNEQGSFKSFQGSRCLFHRPKYLRWQHLEAHLILVWKPSGNYRPLNLKRKSVADPNRSFEPHSSAQLPLPTVFRQNFTVRFPRRLASTCSDLWTLLRSPANHSVQFNFGFKLKRSTFRTQSPTEYLRRRLSSNYLALILLVLLGRPLGSFGPQPHGERQCTPTSELSTGADHPQLDLCRFNSPPSLERIQIAFKFHFVRCSTLTGQDLD</sequence>
<protein>
    <submittedName>
        <fullName evidence="1">Uncharacterized protein</fullName>
    </submittedName>
</protein>
<evidence type="ECO:0000313" key="2">
    <source>
        <dbReference type="Proteomes" id="UP001215598"/>
    </source>
</evidence>
<gene>
    <name evidence="1" type="ORF">B0H16DRAFT_1581879</name>
</gene>
<dbReference type="AlphaFoldDB" id="A0AAD7MTS2"/>
<keyword evidence="2" id="KW-1185">Reference proteome</keyword>